<accession>A0A9Q0AUV3</accession>
<gene>
    <name evidence="1" type="ORF">JX265_001704</name>
</gene>
<evidence type="ECO:0000313" key="1">
    <source>
        <dbReference type="EMBL" id="KAI1880083.1"/>
    </source>
</evidence>
<organism evidence="1 2">
    <name type="scientific">Neoarthrinium moseri</name>
    <dbReference type="NCBI Taxonomy" id="1658444"/>
    <lineage>
        <taxon>Eukaryota</taxon>
        <taxon>Fungi</taxon>
        <taxon>Dikarya</taxon>
        <taxon>Ascomycota</taxon>
        <taxon>Pezizomycotina</taxon>
        <taxon>Sordariomycetes</taxon>
        <taxon>Xylariomycetidae</taxon>
        <taxon>Amphisphaeriales</taxon>
        <taxon>Apiosporaceae</taxon>
        <taxon>Neoarthrinium</taxon>
    </lineage>
</organism>
<sequence length="228" mass="24647">MPSTNTLGFHESHQGAIAESSASSVTFVEHYPSILAVPMPTVTPSPERWELPSIGDDIPNGMGLLGWADQKIADRQVQYGHAWDAKMHGASKDRGVENPDAIVGKNGHRTSQQGLSFNPGSGYEYHHGHQLRHTMNDLSVWSEVYGSCSVYKTPQLEQDVGSSSRSSGDVGSIQASSLLTYTLHPLADRQHVLRSFIQGTLRDTWSNGATGVESSGFNQLVSKTNTAA</sequence>
<dbReference type="EMBL" id="JAFIMR010000003">
    <property type="protein sequence ID" value="KAI1880083.1"/>
    <property type="molecule type" value="Genomic_DNA"/>
</dbReference>
<comment type="caution">
    <text evidence="1">The sequence shown here is derived from an EMBL/GenBank/DDBJ whole genome shotgun (WGS) entry which is preliminary data.</text>
</comment>
<proteinExistence type="predicted"/>
<name>A0A9Q0AUV3_9PEZI</name>
<protein>
    <submittedName>
        <fullName evidence="1">Uncharacterized protein</fullName>
    </submittedName>
</protein>
<dbReference type="AlphaFoldDB" id="A0A9Q0AUV3"/>
<dbReference type="Proteomes" id="UP000829685">
    <property type="component" value="Unassembled WGS sequence"/>
</dbReference>
<reference evidence="1" key="1">
    <citation type="submission" date="2021-03" db="EMBL/GenBank/DDBJ databases">
        <title>Revisited historic fungal species revealed as producer of novel bioactive compounds through whole genome sequencing and comparative genomics.</title>
        <authorList>
            <person name="Vignolle G.A."/>
            <person name="Hochenegger N."/>
            <person name="Mach R.L."/>
            <person name="Mach-Aigner A.R."/>
            <person name="Javad Rahimi M."/>
            <person name="Salim K.A."/>
            <person name="Chan C.M."/>
            <person name="Lim L.B.L."/>
            <person name="Cai F."/>
            <person name="Druzhinina I.S."/>
            <person name="U'Ren J.M."/>
            <person name="Derntl C."/>
        </authorList>
    </citation>
    <scope>NUCLEOTIDE SEQUENCE</scope>
    <source>
        <strain evidence="1">TUCIM 5799</strain>
    </source>
</reference>
<keyword evidence="2" id="KW-1185">Reference proteome</keyword>
<evidence type="ECO:0000313" key="2">
    <source>
        <dbReference type="Proteomes" id="UP000829685"/>
    </source>
</evidence>